<evidence type="ECO:0000313" key="1">
    <source>
        <dbReference type="EMBL" id="GMR43351.1"/>
    </source>
</evidence>
<gene>
    <name evidence="1" type="ORF">PMAYCL1PPCAC_13546</name>
</gene>
<dbReference type="EMBL" id="BTRK01000003">
    <property type="protein sequence ID" value="GMR43351.1"/>
    <property type="molecule type" value="Genomic_DNA"/>
</dbReference>
<comment type="caution">
    <text evidence="1">The sequence shown here is derived from an EMBL/GenBank/DDBJ whole genome shotgun (WGS) entry which is preliminary data.</text>
</comment>
<accession>A0AAN4ZM90</accession>
<keyword evidence="2" id="KW-1185">Reference proteome</keyword>
<proteinExistence type="predicted"/>
<evidence type="ECO:0000313" key="2">
    <source>
        <dbReference type="Proteomes" id="UP001328107"/>
    </source>
</evidence>
<organism evidence="1 2">
    <name type="scientific">Pristionchus mayeri</name>
    <dbReference type="NCBI Taxonomy" id="1317129"/>
    <lineage>
        <taxon>Eukaryota</taxon>
        <taxon>Metazoa</taxon>
        <taxon>Ecdysozoa</taxon>
        <taxon>Nematoda</taxon>
        <taxon>Chromadorea</taxon>
        <taxon>Rhabditida</taxon>
        <taxon>Rhabditina</taxon>
        <taxon>Diplogasteromorpha</taxon>
        <taxon>Diplogasteroidea</taxon>
        <taxon>Neodiplogasteridae</taxon>
        <taxon>Pristionchus</taxon>
    </lineage>
</organism>
<reference evidence="2" key="1">
    <citation type="submission" date="2022-10" db="EMBL/GenBank/DDBJ databases">
        <title>Genome assembly of Pristionchus species.</title>
        <authorList>
            <person name="Yoshida K."/>
            <person name="Sommer R.J."/>
        </authorList>
    </citation>
    <scope>NUCLEOTIDE SEQUENCE [LARGE SCALE GENOMIC DNA]</scope>
    <source>
        <strain evidence="2">RS5460</strain>
    </source>
</reference>
<feature type="non-terminal residue" evidence="1">
    <location>
        <position position="1"/>
    </location>
</feature>
<dbReference type="Proteomes" id="UP001328107">
    <property type="component" value="Unassembled WGS sequence"/>
</dbReference>
<protein>
    <submittedName>
        <fullName evidence="1">Uncharacterized protein</fullName>
    </submittedName>
</protein>
<dbReference type="AlphaFoldDB" id="A0AAN4ZM90"/>
<name>A0AAN4ZM90_9BILA</name>
<sequence>AGYILCCDCGHESYSERHSYECEISNYTVMRTKETPQCVGCEKYPATTFWYVLHLMRLHKTTLDKNGVYLQCSCGFKITNDSIHAHRSMCEGREFSIRRVGET</sequence>